<dbReference type="Gene3D" id="2.10.50.30">
    <property type="entry name" value="GPCR, family 3, nine cysteines domain"/>
    <property type="match status" value="1"/>
</dbReference>
<dbReference type="SUPFAM" id="SSF53822">
    <property type="entry name" value="Periplasmic binding protein-like I"/>
    <property type="match status" value="1"/>
</dbReference>
<evidence type="ECO:0000256" key="5">
    <source>
        <dbReference type="ARBA" id="ARBA00022989"/>
    </source>
</evidence>
<dbReference type="InterPro" id="IPR001828">
    <property type="entry name" value="ANF_lig-bd_rcpt"/>
</dbReference>
<evidence type="ECO:0000256" key="10">
    <source>
        <dbReference type="ARBA" id="ARBA00023224"/>
    </source>
</evidence>
<evidence type="ECO:0000256" key="11">
    <source>
        <dbReference type="SAM" id="Phobius"/>
    </source>
</evidence>
<evidence type="ECO:0000256" key="4">
    <source>
        <dbReference type="ARBA" id="ARBA00022729"/>
    </source>
</evidence>
<dbReference type="GO" id="GO:0004930">
    <property type="term" value="F:G protein-coupled receptor activity"/>
    <property type="evidence" value="ECO:0007669"/>
    <property type="project" value="UniProtKB-KW"/>
</dbReference>
<evidence type="ECO:0000313" key="14">
    <source>
        <dbReference type="Ensembl" id="ENSGMOP00000031943.1"/>
    </source>
</evidence>
<comment type="subcellular location">
    <subcellularLocation>
        <location evidence="1">Cell membrane</location>
        <topology evidence="1">Multi-pass membrane protein</topology>
    </subcellularLocation>
</comment>
<evidence type="ECO:0000256" key="2">
    <source>
        <dbReference type="ARBA" id="ARBA00022475"/>
    </source>
</evidence>
<evidence type="ECO:0000256" key="7">
    <source>
        <dbReference type="ARBA" id="ARBA00023136"/>
    </source>
</evidence>
<proteinExistence type="predicted"/>
<dbReference type="FunFam" id="3.40.50.2300:FF:000016">
    <property type="entry name" value="Taste 1 receptor member 2"/>
    <property type="match status" value="1"/>
</dbReference>
<dbReference type="PROSITE" id="PS50259">
    <property type="entry name" value="G_PROTEIN_RECEP_F3_4"/>
    <property type="match status" value="1"/>
</dbReference>
<keyword evidence="3 11" id="KW-0812">Transmembrane</keyword>
<evidence type="ECO:0000256" key="6">
    <source>
        <dbReference type="ARBA" id="ARBA00023040"/>
    </source>
</evidence>
<keyword evidence="5 11" id="KW-1133">Transmembrane helix</keyword>
<keyword evidence="9" id="KW-0325">Glycoprotein</keyword>
<evidence type="ECO:0000256" key="9">
    <source>
        <dbReference type="ARBA" id="ARBA00023180"/>
    </source>
</evidence>
<dbReference type="PANTHER" id="PTHR24061">
    <property type="entry name" value="CALCIUM-SENSING RECEPTOR-RELATED"/>
    <property type="match status" value="1"/>
</dbReference>
<feature type="transmembrane region" description="Helical" evidence="11">
    <location>
        <begin position="787"/>
        <end position="811"/>
    </location>
</feature>
<feature type="transmembrane region" description="Helical" evidence="11">
    <location>
        <begin position="755"/>
        <end position="775"/>
    </location>
</feature>
<keyword evidence="8" id="KW-0675">Receptor</keyword>
<feature type="transmembrane region" description="Helical" evidence="11">
    <location>
        <begin position="570"/>
        <end position="587"/>
    </location>
</feature>
<feature type="domain" description="G-protein coupled receptors family 3 profile" evidence="13">
    <location>
        <begin position="572"/>
        <end position="825"/>
    </location>
</feature>
<dbReference type="InterPro" id="IPR011500">
    <property type="entry name" value="GPCR_3_9-Cys_dom"/>
</dbReference>
<dbReference type="Pfam" id="PF00003">
    <property type="entry name" value="7tm_3"/>
    <property type="match status" value="1"/>
</dbReference>
<dbReference type="PROSITE" id="PS00981">
    <property type="entry name" value="G_PROTEIN_RECEP_F3_3"/>
    <property type="match status" value="1"/>
</dbReference>
<keyword evidence="10" id="KW-0807">Transducer</keyword>
<evidence type="ECO:0000256" key="8">
    <source>
        <dbReference type="ARBA" id="ARBA00023170"/>
    </source>
</evidence>
<dbReference type="GO" id="GO:0005886">
    <property type="term" value="C:plasma membrane"/>
    <property type="evidence" value="ECO:0007669"/>
    <property type="project" value="UniProtKB-SubCell"/>
</dbReference>
<feature type="transmembrane region" description="Helical" evidence="11">
    <location>
        <begin position="599"/>
        <end position="619"/>
    </location>
</feature>
<keyword evidence="2" id="KW-1003">Cell membrane</keyword>
<dbReference type="InterPro" id="IPR000337">
    <property type="entry name" value="GPCR_3"/>
</dbReference>
<dbReference type="InterPro" id="IPR017978">
    <property type="entry name" value="GPCR_3_C"/>
</dbReference>
<dbReference type="Ensembl" id="ENSGMOT00000075826.1">
    <property type="protein sequence ID" value="ENSGMOP00000031943.1"/>
    <property type="gene ID" value="ENSGMOG00000014824.2"/>
</dbReference>
<dbReference type="InterPro" id="IPR028082">
    <property type="entry name" value="Peripla_BP_I"/>
</dbReference>
<name>A0A8C5AMM1_GADMO</name>
<sequence>MLSTQRWSEQGLALLQLLLVASFSKSEEQVCSLMGEPEEPQLFKTGDVILGGIFSFQSNWKTVELTYAHRPLPLQCTSLNFRAFQYAQAMLFAIEEINNSSDLLPGITLGYMMYDTCGSIARSVRVALALTDVNEETASLSDNPCRGSVPAIIGEASSSPIYLQICIFNSIFIITFNKVRYPSFLRTIPSDYYQSRALAQMVKHFGWTWVGAIRSSDDYGTNGMATFTDTATQLGICLEYSVSFFRTDPSEKIQRIINIIKGSTSRVIVTFLSYTDLEILIDEFAHHNLTGYQWVGTEAWISDSVTATTEGHYILDGSVGLAIPKAEVSGLREFMLDVKPLNSSGEKLFTQFWETAFHCSFKRTKETAGSQKECTGYEDLAGLENSFNDMSLMPIFNNVYKGVYAIAHSLHNILGCGQKCSNTASPDPFTILQNIKNIHFKTKEGEEVYFNENGDPAAKYDIINWQPKKDGSVEFVTIGLYDASLPEDKQLNLDNKTFNWANNSKKVPVSICSGTCDSGTRKVLQKGKPVCCYDCIPCAEGEVSNTTGTSIALSSIREPFHKSVKQIKDRGGACLTATVAFIFFRHRNTPIVKANNSELSFLLLFSLTLCFLCSLTFIGRPSDWSCMLRHTAFGITFVLCISCVLGKTLAVLMAFKATLPGSNLMKWFGPRRQRIVVLAFTFIQIGICIVWLTANPPYPFKNLRHFKDKIILECALGSPIGFWAVLGYIGLLALLCFILAFLARKLPDNFNEAKFITFSMLIFCAVWMTFIPAYVSSPGKFSVVVEIFAILASSFGLLFCIFFPKCYIILLKPEKNTKKNMMDKKS</sequence>
<evidence type="ECO:0000256" key="3">
    <source>
        <dbReference type="ARBA" id="ARBA00022692"/>
    </source>
</evidence>
<dbReference type="CDD" id="cd15283">
    <property type="entry name" value="7tmC_V2R_pheromone"/>
    <property type="match status" value="1"/>
</dbReference>
<feature type="transmembrane region" description="Helical" evidence="11">
    <location>
        <begin position="631"/>
        <end position="655"/>
    </location>
</feature>
<keyword evidence="4 12" id="KW-0732">Signal</keyword>
<feature type="transmembrane region" description="Helical" evidence="11">
    <location>
        <begin position="720"/>
        <end position="743"/>
    </location>
</feature>
<keyword evidence="15" id="KW-1185">Reference proteome</keyword>
<evidence type="ECO:0000256" key="12">
    <source>
        <dbReference type="SAM" id="SignalP"/>
    </source>
</evidence>
<feature type="chain" id="PRO_5034131907" description="G-protein coupled receptors family 3 profile domain-containing protein" evidence="12">
    <location>
        <begin position="27"/>
        <end position="826"/>
    </location>
</feature>
<dbReference type="PRINTS" id="PR00248">
    <property type="entry name" value="GPCRMGR"/>
</dbReference>
<evidence type="ECO:0000313" key="15">
    <source>
        <dbReference type="Proteomes" id="UP000694546"/>
    </source>
</evidence>
<organism evidence="14 15">
    <name type="scientific">Gadus morhua</name>
    <name type="common">Atlantic cod</name>
    <dbReference type="NCBI Taxonomy" id="8049"/>
    <lineage>
        <taxon>Eukaryota</taxon>
        <taxon>Metazoa</taxon>
        <taxon>Chordata</taxon>
        <taxon>Craniata</taxon>
        <taxon>Vertebrata</taxon>
        <taxon>Euteleostomi</taxon>
        <taxon>Actinopterygii</taxon>
        <taxon>Neopterygii</taxon>
        <taxon>Teleostei</taxon>
        <taxon>Neoteleostei</taxon>
        <taxon>Acanthomorphata</taxon>
        <taxon>Zeiogadaria</taxon>
        <taxon>Gadariae</taxon>
        <taxon>Gadiformes</taxon>
        <taxon>Gadoidei</taxon>
        <taxon>Gadidae</taxon>
        <taxon>Gadus</taxon>
    </lineage>
</organism>
<feature type="signal peptide" evidence="12">
    <location>
        <begin position="1"/>
        <end position="26"/>
    </location>
</feature>
<evidence type="ECO:0000259" key="13">
    <source>
        <dbReference type="PROSITE" id="PS50259"/>
    </source>
</evidence>
<dbReference type="Proteomes" id="UP000694546">
    <property type="component" value="Chromosome 16"/>
</dbReference>
<dbReference type="PANTHER" id="PTHR24061:SF528">
    <property type="entry name" value="C-FAMILY ODORANT RECEPTOR OLFCD2-RELATED"/>
    <property type="match status" value="1"/>
</dbReference>
<dbReference type="InterPro" id="IPR000068">
    <property type="entry name" value="GPCR_3_Ca_sens_rcpt-rel"/>
</dbReference>
<dbReference type="InterPro" id="IPR004073">
    <property type="entry name" value="GPCR_3_vmron_rcpt_2"/>
</dbReference>
<feature type="transmembrane region" description="Helical" evidence="11">
    <location>
        <begin position="675"/>
        <end position="694"/>
    </location>
</feature>
<dbReference type="GeneTree" id="ENSGT01050000244874"/>
<dbReference type="InterPro" id="IPR017979">
    <property type="entry name" value="GPCR_3_CS"/>
</dbReference>
<reference evidence="14" key="1">
    <citation type="submission" date="2025-08" db="UniProtKB">
        <authorList>
            <consortium name="Ensembl"/>
        </authorList>
    </citation>
    <scope>IDENTIFICATION</scope>
</reference>
<dbReference type="InterPro" id="IPR038550">
    <property type="entry name" value="GPCR_3_9-Cys_sf"/>
</dbReference>
<keyword evidence="6" id="KW-0297">G-protein coupled receptor</keyword>
<dbReference type="Pfam" id="PF01094">
    <property type="entry name" value="ANF_receptor"/>
    <property type="match status" value="1"/>
</dbReference>
<protein>
    <recommendedName>
        <fullName evidence="13">G-protein coupled receptors family 3 profile domain-containing protein</fullName>
    </recommendedName>
</protein>
<dbReference type="Pfam" id="PF07562">
    <property type="entry name" value="NCD3G"/>
    <property type="match status" value="1"/>
</dbReference>
<dbReference type="Gene3D" id="3.40.50.2300">
    <property type="match status" value="2"/>
</dbReference>
<dbReference type="AlphaFoldDB" id="A0A8C5AMM1"/>
<reference evidence="14" key="2">
    <citation type="submission" date="2025-09" db="UniProtKB">
        <authorList>
            <consortium name="Ensembl"/>
        </authorList>
    </citation>
    <scope>IDENTIFICATION</scope>
</reference>
<dbReference type="PRINTS" id="PR01535">
    <property type="entry name" value="VOMERONASL2R"/>
</dbReference>
<keyword evidence="7 11" id="KW-0472">Membrane</keyword>
<accession>A0A8C5AMM1</accession>
<evidence type="ECO:0000256" key="1">
    <source>
        <dbReference type="ARBA" id="ARBA00004651"/>
    </source>
</evidence>